<keyword evidence="3" id="KW-1185">Reference proteome</keyword>
<proteinExistence type="predicted"/>
<reference evidence="2 3" key="1">
    <citation type="submission" date="2021-03" db="EMBL/GenBank/DDBJ databases">
        <title>Sequencing the genomes of 1000 actinobacteria strains.</title>
        <authorList>
            <person name="Klenk H.-P."/>
        </authorList>
    </citation>
    <scope>NUCLEOTIDE SEQUENCE [LARGE SCALE GENOMIC DNA]</scope>
    <source>
        <strain evidence="2 3">DSM 46670</strain>
    </source>
</reference>
<organism evidence="2 3">
    <name type="scientific">Kibdelosporangium banguiense</name>
    <dbReference type="NCBI Taxonomy" id="1365924"/>
    <lineage>
        <taxon>Bacteria</taxon>
        <taxon>Bacillati</taxon>
        <taxon>Actinomycetota</taxon>
        <taxon>Actinomycetes</taxon>
        <taxon>Pseudonocardiales</taxon>
        <taxon>Pseudonocardiaceae</taxon>
        <taxon>Kibdelosporangium</taxon>
    </lineage>
</organism>
<dbReference type="EMBL" id="JAGINW010000001">
    <property type="protein sequence ID" value="MBP2320879.1"/>
    <property type="molecule type" value="Genomic_DNA"/>
</dbReference>
<sequence length="314" mass="35132">MALSVHLLLNRSDLSDLHSVGDRQFAVGWAPPRELLVPDFGIRVAANSRYLRAIGLSDEWTRALAHDGLVRGMTSSHAVHVTPRQPLPGLLAELLARYMSTRYRAEVPLLDIIHAVPASSNVIWQLNLTLSQRMRAGLPAGNDYKQAELWHRGEFYVLADDRWFLVDRFHSAHLEGELAGIPDITGELTLHPHVSLAHHADLLTRDMDLVFTTPSFARGSATAKRYREWPTCQAELTGIHQQNWPSAVAREPRFVYALATSRPGQLPFFSKVSLLHHIDRIQAGGFEVAFARQPIPSGNVPEPRNESLPVRDPK</sequence>
<evidence type="ECO:0000313" key="2">
    <source>
        <dbReference type="EMBL" id="MBP2320879.1"/>
    </source>
</evidence>
<dbReference type="Proteomes" id="UP001519332">
    <property type="component" value="Unassembled WGS sequence"/>
</dbReference>
<feature type="region of interest" description="Disordered" evidence="1">
    <location>
        <begin position="294"/>
        <end position="314"/>
    </location>
</feature>
<name>A0ABS4T8Z0_9PSEU</name>
<gene>
    <name evidence="2" type="ORF">JOF56_001264</name>
</gene>
<feature type="compositionally biased region" description="Basic and acidic residues" evidence="1">
    <location>
        <begin position="303"/>
        <end position="314"/>
    </location>
</feature>
<comment type="caution">
    <text evidence="2">The sequence shown here is derived from an EMBL/GenBank/DDBJ whole genome shotgun (WGS) entry which is preliminary data.</text>
</comment>
<protein>
    <submittedName>
        <fullName evidence="2">Uncharacterized protein</fullName>
    </submittedName>
</protein>
<dbReference type="RefSeq" id="WP_209635402.1">
    <property type="nucleotide sequence ID" value="NZ_JAGINW010000001.1"/>
</dbReference>
<accession>A0ABS4T8Z0</accession>
<evidence type="ECO:0000256" key="1">
    <source>
        <dbReference type="SAM" id="MobiDB-lite"/>
    </source>
</evidence>
<evidence type="ECO:0000313" key="3">
    <source>
        <dbReference type="Proteomes" id="UP001519332"/>
    </source>
</evidence>